<dbReference type="AlphaFoldDB" id="A0A918RHV1"/>
<accession>A0A918RHV1</accession>
<sequence length="109" mass="11512">MKDARNAHLATASTSTRHDTNNFKSGGIVGPTGGREGAILQYPYSPNGSVYESRKTASHTKERFRHRPALRPDAGTRGENRSDPAGAAHAGIVGIGNPMLETWATSAAP</sequence>
<comment type="caution">
    <text evidence="2">The sequence shown here is derived from an EMBL/GenBank/DDBJ whole genome shotgun (WGS) entry which is preliminary data.</text>
</comment>
<proteinExistence type="predicted"/>
<dbReference type="EMBL" id="BMVX01000055">
    <property type="protein sequence ID" value="GGZ99769.1"/>
    <property type="molecule type" value="Genomic_DNA"/>
</dbReference>
<reference evidence="2" key="1">
    <citation type="journal article" date="2014" name="Int. J. Syst. Evol. Microbiol.">
        <title>Complete genome sequence of Corynebacterium casei LMG S-19264T (=DSM 44701T), isolated from a smear-ripened cheese.</title>
        <authorList>
            <consortium name="US DOE Joint Genome Institute (JGI-PGF)"/>
            <person name="Walter F."/>
            <person name="Albersmeier A."/>
            <person name="Kalinowski J."/>
            <person name="Ruckert C."/>
        </authorList>
    </citation>
    <scope>NUCLEOTIDE SEQUENCE</scope>
    <source>
        <strain evidence="2">JCM 4834</strain>
    </source>
</reference>
<evidence type="ECO:0000256" key="1">
    <source>
        <dbReference type="SAM" id="MobiDB-lite"/>
    </source>
</evidence>
<gene>
    <name evidence="2" type="ORF">GCM10010371_68850</name>
</gene>
<feature type="compositionally biased region" description="Basic and acidic residues" evidence="1">
    <location>
        <begin position="52"/>
        <end position="61"/>
    </location>
</feature>
<name>A0A918RHV1_9ACTN</name>
<protein>
    <submittedName>
        <fullName evidence="2">Uncharacterized protein</fullName>
    </submittedName>
</protein>
<evidence type="ECO:0000313" key="2">
    <source>
        <dbReference type="EMBL" id="GGZ99769.1"/>
    </source>
</evidence>
<dbReference type="Proteomes" id="UP000634660">
    <property type="component" value="Unassembled WGS sequence"/>
</dbReference>
<organism evidence="2 3">
    <name type="scientific">Streptomyces subrutilus</name>
    <dbReference type="NCBI Taxonomy" id="36818"/>
    <lineage>
        <taxon>Bacteria</taxon>
        <taxon>Bacillati</taxon>
        <taxon>Actinomycetota</taxon>
        <taxon>Actinomycetes</taxon>
        <taxon>Kitasatosporales</taxon>
        <taxon>Streptomycetaceae</taxon>
        <taxon>Streptomyces</taxon>
    </lineage>
</organism>
<feature type="compositionally biased region" description="Gly residues" evidence="1">
    <location>
        <begin position="27"/>
        <end position="36"/>
    </location>
</feature>
<evidence type="ECO:0000313" key="3">
    <source>
        <dbReference type="Proteomes" id="UP000634660"/>
    </source>
</evidence>
<reference evidence="2" key="2">
    <citation type="submission" date="2020-09" db="EMBL/GenBank/DDBJ databases">
        <authorList>
            <person name="Sun Q."/>
            <person name="Ohkuma M."/>
        </authorList>
    </citation>
    <scope>NUCLEOTIDE SEQUENCE</scope>
    <source>
        <strain evidence="2">JCM 4834</strain>
    </source>
</reference>
<feature type="compositionally biased region" description="Low complexity" evidence="1">
    <location>
        <begin position="85"/>
        <end position="95"/>
    </location>
</feature>
<feature type="region of interest" description="Disordered" evidence="1">
    <location>
        <begin position="1"/>
        <end position="95"/>
    </location>
</feature>